<protein>
    <recommendedName>
        <fullName evidence="3">DUF7847 domain-containing protein</fullName>
    </recommendedName>
</protein>
<feature type="transmembrane region" description="Helical" evidence="2">
    <location>
        <begin position="304"/>
        <end position="324"/>
    </location>
</feature>
<feature type="region of interest" description="Disordered" evidence="1">
    <location>
        <begin position="1"/>
        <end position="23"/>
    </location>
</feature>
<dbReference type="PANTHER" id="PTHR33133">
    <property type="entry name" value="OS08G0107100 PROTEIN-RELATED"/>
    <property type="match status" value="1"/>
</dbReference>
<keyword evidence="2" id="KW-1133">Transmembrane helix</keyword>
<organism evidence="4 5">
    <name type="scientific">Streptomyces caledonius</name>
    <dbReference type="NCBI Taxonomy" id="3134107"/>
    <lineage>
        <taxon>Bacteria</taxon>
        <taxon>Bacillati</taxon>
        <taxon>Actinomycetota</taxon>
        <taxon>Actinomycetes</taxon>
        <taxon>Kitasatosporales</taxon>
        <taxon>Streptomycetaceae</taxon>
        <taxon>Streptomyces</taxon>
    </lineage>
</organism>
<feature type="transmembrane region" description="Helical" evidence="2">
    <location>
        <begin position="58"/>
        <end position="85"/>
    </location>
</feature>
<dbReference type="Proteomes" id="UP001382904">
    <property type="component" value="Unassembled WGS sequence"/>
</dbReference>
<evidence type="ECO:0000259" key="3">
    <source>
        <dbReference type="Pfam" id="PF25231"/>
    </source>
</evidence>
<dbReference type="EMBL" id="JBBKAM010000002">
    <property type="protein sequence ID" value="MEJ8641311.1"/>
    <property type="molecule type" value="Genomic_DNA"/>
</dbReference>
<evidence type="ECO:0000313" key="5">
    <source>
        <dbReference type="Proteomes" id="UP001382904"/>
    </source>
</evidence>
<accession>A0ABU8U095</accession>
<dbReference type="PANTHER" id="PTHR33133:SF1">
    <property type="entry name" value="EXPRESSED PROTEIN-RELATED"/>
    <property type="match status" value="1"/>
</dbReference>
<gene>
    <name evidence="4" type="ORF">WKI68_07155</name>
</gene>
<keyword evidence="5" id="KW-1185">Reference proteome</keyword>
<feature type="compositionally biased region" description="Low complexity" evidence="1">
    <location>
        <begin position="1"/>
        <end position="17"/>
    </location>
</feature>
<feature type="region of interest" description="Disordered" evidence="1">
    <location>
        <begin position="363"/>
        <end position="420"/>
    </location>
</feature>
<proteinExistence type="predicted"/>
<keyword evidence="2" id="KW-0812">Transmembrane</keyword>
<dbReference type="InterPro" id="IPR057169">
    <property type="entry name" value="DUF7847"/>
</dbReference>
<dbReference type="Pfam" id="PF25231">
    <property type="entry name" value="DUF7847"/>
    <property type="match status" value="1"/>
</dbReference>
<feature type="transmembrane region" description="Helical" evidence="2">
    <location>
        <begin position="105"/>
        <end position="138"/>
    </location>
</feature>
<sequence>MSHYTGPGQYPGQPNPQWGGGWMQPPAPQPGVIPLQPLSVGDILGGAFSTFRRYAKPLIGVMLAVQGIGILVVAAAIGVTFAVVQDLISAVFDLAPGQSPHGDDVLALFLSFVPAGVLMLVTVTLGAAMISALGAAVVQEAVVGRPTTFGAMWRRCRSRLLSVLGVLLLTGLIAGGPMLLLYAICIPLLILSASADASPAIVMSVLLLGLLVCVPVSVWLMTRFSLASAAAVCEDLGPVAALRRSARLVSGDWWRVFGITMLGYLVAGAVGYLIQMPFGFVGMFALFPALAEADSGTMDPSEMISGFVVYGIVSLIGGVISSLFQYGYPQLVGTLVYVDQRIRKENLAAALIATAAPRPPRLRLRHPTRCEAAPSSTRPHRGSLTDAGGSPRGSRPSACPAPLRGFLTGDRLAAGRRSAS</sequence>
<evidence type="ECO:0000256" key="2">
    <source>
        <dbReference type="SAM" id="Phobius"/>
    </source>
</evidence>
<feature type="transmembrane region" description="Helical" evidence="2">
    <location>
        <begin position="197"/>
        <end position="220"/>
    </location>
</feature>
<keyword evidence="2" id="KW-0472">Membrane</keyword>
<name>A0ABU8U095_9ACTN</name>
<evidence type="ECO:0000313" key="4">
    <source>
        <dbReference type="EMBL" id="MEJ8641311.1"/>
    </source>
</evidence>
<evidence type="ECO:0000256" key="1">
    <source>
        <dbReference type="SAM" id="MobiDB-lite"/>
    </source>
</evidence>
<comment type="caution">
    <text evidence="4">The sequence shown here is derived from an EMBL/GenBank/DDBJ whole genome shotgun (WGS) entry which is preliminary data.</text>
</comment>
<reference evidence="4 5" key="1">
    <citation type="submission" date="2024-03" db="EMBL/GenBank/DDBJ databases">
        <title>Novel Streptomyces species of biotechnological and ecological value are a feature of Machair soil.</title>
        <authorList>
            <person name="Prole J.R."/>
            <person name="Goodfellow M."/>
            <person name="Allenby N."/>
            <person name="Ward A.C."/>
        </authorList>
    </citation>
    <scope>NUCLEOTIDE SEQUENCE [LARGE SCALE GENOMIC DNA]</scope>
    <source>
        <strain evidence="4 5">MS1.HAVA.3</strain>
    </source>
</reference>
<feature type="transmembrane region" description="Helical" evidence="2">
    <location>
        <begin position="159"/>
        <end position="191"/>
    </location>
</feature>
<feature type="domain" description="DUF7847" evidence="3">
    <location>
        <begin position="68"/>
        <end position="326"/>
    </location>
</feature>